<feature type="region of interest" description="Disordered" evidence="1">
    <location>
        <begin position="406"/>
        <end position="460"/>
    </location>
</feature>
<sequence length="516" mass="48816">MRRSHWASGCVTILSLAAGLQAIGCFPLDYTEDDAASSAGGGGRGDQPPPSCVPGPQEGPDASCGVFVSSTAVEGDGTKDRPLTTLGAAISAAASRDPGQRNVYVCVGELKEKVQLVSNGVHIHGSLDCEQGWRIADEGKRTTLSAEADQIPLTIVGGSGDASTRIEDLDVRAQPAKAWGGSSIAVVADSAKVEFTRCTLEASDAKQGATIDNFTMDAKAGLVGGNGDDACQKAPGAGGETEPLQCGTDMVTEGGSGGQGGVNSAGPGSAGTPMGTSNTGGDPQASAMACGPGGSGDRGQDGLPGEGAMSRGQISRTGYTGANGKSGMPGSLGQGGGGGGGARGGATASRCAGMPANGGAGGGAGGTGGCGGLGGSGGKAGGSSIAVISLASEIHFDQVKLIAGKGGNGSAGQHGQTGGTGGLGGKGGIVPAEAPTTTDLKPACNGGDGGKGGDGGDGGGGAGGHSIAIAYRGALTPPAEGQGYTAQTSAAGEGGPGAGTAAGAAGQRGVVVSFDE</sequence>
<organism evidence="3 4">
    <name type="scientific">Sorangium cellulosum</name>
    <name type="common">Polyangium cellulosum</name>
    <dbReference type="NCBI Taxonomy" id="56"/>
    <lineage>
        <taxon>Bacteria</taxon>
        <taxon>Pseudomonadati</taxon>
        <taxon>Myxococcota</taxon>
        <taxon>Polyangia</taxon>
        <taxon>Polyangiales</taxon>
        <taxon>Polyangiaceae</taxon>
        <taxon>Sorangium</taxon>
    </lineage>
</organism>
<feature type="region of interest" description="Disordered" evidence="1">
    <location>
        <begin position="249"/>
        <end position="345"/>
    </location>
</feature>
<feature type="region of interest" description="Disordered" evidence="1">
    <location>
        <begin position="36"/>
        <end position="60"/>
    </location>
</feature>
<protein>
    <recommendedName>
        <fullName evidence="5">PGRS family protein</fullName>
    </recommendedName>
</protein>
<proteinExistence type="predicted"/>
<evidence type="ECO:0000256" key="1">
    <source>
        <dbReference type="SAM" id="MobiDB-lite"/>
    </source>
</evidence>
<feature type="chain" id="PRO_5014681957" description="PGRS family protein" evidence="2">
    <location>
        <begin position="23"/>
        <end position="516"/>
    </location>
</feature>
<feature type="compositionally biased region" description="Gly residues" evidence="1">
    <location>
        <begin position="254"/>
        <end position="263"/>
    </location>
</feature>
<dbReference type="EMBL" id="CP012673">
    <property type="protein sequence ID" value="AUX47207.1"/>
    <property type="molecule type" value="Genomic_DNA"/>
</dbReference>
<gene>
    <name evidence="3" type="ORF">SOCE26_087190</name>
</gene>
<feature type="region of interest" description="Disordered" evidence="1">
    <location>
        <begin position="480"/>
        <end position="509"/>
    </location>
</feature>
<accession>A0A2L0F6R1</accession>
<feature type="compositionally biased region" description="Gly residues" evidence="1">
    <location>
        <begin position="291"/>
        <end position="305"/>
    </location>
</feature>
<feature type="compositionally biased region" description="Gly residues" evidence="1">
    <location>
        <begin position="330"/>
        <end position="344"/>
    </location>
</feature>
<feature type="signal peptide" evidence="2">
    <location>
        <begin position="1"/>
        <end position="22"/>
    </location>
</feature>
<evidence type="ECO:0000256" key="2">
    <source>
        <dbReference type="SAM" id="SignalP"/>
    </source>
</evidence>
<reference evidence="3 4" key="1">
    <citation type="submission" date="2015-09" db="EMBL/GenBank/DDBJ databases">
        <title>Sorangium comparison.</title>
        <authorList>
            <person name="Zaburannyi N."/>
            <person name="Bunk B."/>
            <person name="Overmann J."/>
            <person name="Mueller R."/>
        </authorList>
    </citation>
    <scope>NUCLEOTIDE SEQUENCE [LARGE SCALE GENOMIC DNA]</scope>
    <source>
        <strain evidence="3 4">So ce26</strain>
    </source>
</reference>
<keyword evidence="2" id="KW-0732">Signal</keyword>
<evidence type="ECO:0000313" key="4">
    <source>
        <dbReference type="Proteomes" id="UP000238348"/>
    </source>
</evidence>
<dbReference type="RefSeq" id="WP_159397835.1">
    <property type="nucleotide sequence ID" value="NZ_CP012673.1"/>
</dbReference>
<name>A0A2L0F6R1_SORCE</name>
<evidence type="ECO:0008006" key="5">
    <source>
        <dbReference type="Google" id="ProtNLM"/>
    </source>
</evidence>
<dbReference type="OrthoDB" id="5526119at2"/>
<dbReference type="AlphaFoldDB" id="A0A2L0F6R1"/>
<evidence type="ECO:0000313" key="3">
    <source>
        <dbReference type="EMBL" id="AUX47207.1"/>
    </source>
</evidence>
<dbReference type="Proteomes" id="UP000238348">
    <property type="component" value="Chromosome"/>
</dbReference>
<feature type="compositionally biased region" description="Gly residues" evidence="1">
    <location>
        <begin position="406"/>
        <end position="428"/>
    </location>
</feature>
<feature type="compositionally biased region" description="Gly residues" evidence="1">
    <location>
        <begin position="446"/>
        <end position="460"/>
    </location>
</feature>